<reference evidence="9 10" key="1">
    <citation type="submission" date="2018-05" db="EMBL/GenBank/DDBJ databases">
        <title>Paenibacillus flagellatus sp. nov., isolated from selenium mineral soil.</title>
        <authorList>
            <person name="Dai X."/>
        </authorList>
    </citation>
    <scope>NUCLEOTIDE SEQUENCE [LARGE SCALE GENOMIC DNA]</scope>
    <source>
        <strain evidence="9 10">DXL2</strain>
    </source>
</reference>
<name>A0A2V5KV82_9BACL</name>
<dbReference type="Proteomes" id="UP000247476">
    <property type="component" value="Unassembled WGS sequence"/>
</dbReference>
<dbReference type="InterPro" id="IPR050545">
    <property type="entry name" value="Mycobact_MmpL"/>
</dbReference>
<feature type="transmembrane region" description="Helical" evidence="7">
    <location>
        <begin position="209"/>
        <end position="229"/>
    </location>
</feature>
<protein>
    <recommendedName>
        <fullName evidence="8">Membrane transport protein MMPL domain-containing protein</fullName>
    </recommendedName>
</protein>
<dbReference type="RefSeq" id="WP_110841159.1">
    <property type="nucleotide sequence ID" value="NZ_QJVJ01000007.1"/>
</dbReference>
<evidence type="ECO:0000256" key="4">
    <source>
        <dbReference type="ARBA" id="ARBA00022692"/>
    </source>
</evidence>
<evidence type="ECO:0000256" key="7">
    <source>
        <dbReference type="SAM" id="Phobius"/>
    </source>
</evidence>
<comment type="similarity">
    <text evidence="2">Belongs to the resistance-nodulation-cell division (RND) (TC 2.A.6) family. MmpL subfamily.</text>
</comment>
<feature type="domain" description="Membrane transport protein MMPL" evidence="8">
    <location>
        <begin position="45"/>
        <end position="367"/>
    </location>
</feature>
<feature type="transmembrane region" description="Helical" evidence="7">
    <location>
        <begin position="931"/>
        <end position="953"/>
    </location>
</feature>
<evidence type="ECO:0000256" key="3">
    <source>
        <dbReference type="ARBA" id="ARBA00022475"/>
    </source>
</evidence>
<evidence type="ECO:0000256" key="6">
    <source>
        <dbReference type="ARBA" id="ARBA00023136"/>
    </source>
</evidence>
<evidence type="ECO:0000256" key="5">
    <source>
        <dbReference type="ARBA" id="ARBA00022989"/>
    </source>
</evidence>
<organism evidence="9 10">
    <name type="scientific">Paenibacillus flagellatus</name>
    <dbReference type="NCBI Taxonomy" id="2211139"/>
    <lineage>
        <taxon>Bacteria</taxon>
        <taxon>Bacillati</taxon>
        <taxon>Bacillota</taxon>
        <taxon>Bacilli</taxon>
        <taxon>Bacillales</taxon>
        <taxon>Paenibacillaceae</taxon>
        <taxon>Paenibacillus</taxon>
    </lineage>
</organism>
<keyword evidence="4 7" id="KW-0812">Transmembrane</keyword>
<evidence type="ECO:0000259" key="8">
    <source>
        <dbReference type="Pfam" id="PF03176"/>
    </source>
</evidence>
<feature type="transmembrane region" description="Helical" evidence="7">
    <location>
        <begin position="1000"/>
        <end position="1024"/>
    </location>
</feature>
<comment type="subcellular location">
    <subcellularLocation>
        <location evidence="1">Cell membrane</location>
        <topology evidence="1">Multi-pass membrane protein</topology>
    </subcellularLocation>
</comment>
<feature type="transmembrane region" description="Helical" evidence="7">
    <location>
        <begin position="367"/>
        <end position="384"/>
    </location>
</feature>
<proteinExistence type="inferred from homology"/>
<evidence type="ECO:0000313" key="9">
    <source>
        <dbReference type="EMBL" id="PYI53386.1"/>
    </source>
</evidence>
<dbReference type="GO" id="GO:0005886">
    <property type="term" value="C:plasma membrane"/>
    <property type="evidence" value="ECO:0007669"/>
    <property type="project" value="UniProtKB-SubCell"/>
</dbReference>
<feature type="transmembrane region" description="Helical" evidence="7">
    <location>
        <begin position="184"/>
        <end position="202"/>
    </location>
</feature>
<evidence type="ECO:0000313" key="10">
    <source>
        <dbReference type="Proteomes" id="UP000247476"/>
    </source>
</evidence>
<feature type="domain" description="Membrane transport protein MMPL" evidence="8">
    <location>
        <begin position="713"/>
        <end position="1048"/>
    </location>
</feature>
<dbReference type="Gene3D" id="1.20.1640.10">
    <property type="entry name" value="Multidrug efflux transporter AcrB transmembrane domain"/>
    <property type="match status" value="2"/>
</dbReference>
<dbReference type="PANTHER" id="PTHR33406:SF6">
    <property type="entry name" value="MEMBRANE PROTEIN YDGH-RELATED"/>
    <property type="match status" value="1"/>
</dbReference>
<dbReference type="Gene3D" id="1.10.287.950">
    <property type="entry name" value="Methyl-accepting chemotaxis protein"/>
    <property type="match status" value="1"/>
</dbReference>
<evidence type="ECO:0000256" key="1">
    <source>
        <dbReference type="ARBA" id="ARBA00004651"/>
    </source>
</evidence>
<dbReference type="NCBIfam" id="TIGR03057">
    <property type="entry name" value="xxxLxxG_by_4"/>
    <property type="match status" value="1"/>
</dbReference>
<dbReference type="InterPro" id="IPR023908">
    <property type="entry name" value="xxxLxxG_rpt"/>
</dbReference>
<feature type="transmembrane region" description="Helical" evidence="7">
    <location>
        <begin position="899"/>
        <end position="925"/>
    </location>
</feature>
<keyword evidence="6 7" id="KW-0472">Membrane</keyword>
<dbReference type="PANTHER" id="PTHR33406">
    <property type="entry name" value="MEMBRANE PROTEIN MJ1562-RELATED"/>
    <property type="match status" value="1"/>
</dbReference>
<feature type="transmembrane region" description="Helical" evidence="7">
    <location>
        <begin position="235"/>
        <end position="257"/>
    </location>
</feature>
<feature type="transmembrane region" description="Helical" evidence="7">
    <location>
        <begin position="313"/>
        <end position="335"/>
    </location>
</feature>
<dbReference type="Pfam" id="PF03176">
    <property type="entry name" value="MMPL"/>
    <property type="match status" value="2"/>
</dbReference>
<evidence type="ECO:0000256" key="2">
    <source>
        <dbReference type="ARBA" id="ARBA00010157"/>
    </source>
</evidence>
<dbReference type="AlphaFoldDB" id="A0A2V5KV82"/>
<gene>
    <name evidence="9" type="ORF">DLM86_16520</name>
</gene>
<feature type="transmembrane region" description="Helical" evidence="7">
    <location>
        <begin position="974"/>
        <end position="994"/>
    </location>
</feature>
<keyword evidence="5 7" id="KW-1133">Transmembrane helix</keyword>
<feature type="transmembrane region" description="Helical" evidence="7">
    <location>
        <begin position="873"/>
        <end position="892"/>
    </location>
</feature>
<comment type="caution">
    <text evidence="9">The sequence shown here is derived from an EMBL/GenBank/DDBJ whole genome shotgun (WGS) entry which is preliminary data.</text>
</comment>
<accession>A0A2V5KV82</accession>
<dbReference type="OrthoDB" id="9782006at2"/>
<keyword evidence="3" id="KW-1003">Cell membrane</keyword>
<dbReference type="EMBL" id="QJVJ01000007">
    <property type="protein sequence ID" value="PYI53386.1"/>
    <property type="molecule type" value="Genomic_DNA"/>
</dbReference>
<dbReference type="SUPFAM" id="SSF58104">
    <property type="entry name" value="Methyl-accepting chemotaxis protein (MCP) signaling domain"/>
    <property type="match status" value="1"/>
</dbReference>
<sequence>MKTILKFRWLVLILWIAGAVGLFLTAPNMADLVRDKGQINVPDGYSSTIAADLLREMKGEGDGTSGELSSVLVFHNDQGLSSADMDEVKRGVDRLKNAKDSAGVTSVTTHFDMPDLAKQMVAGDGKTVLVLVGAEQGDRTPAELREALYGAVSDVKIDHYYTGNWLINEDVVESSQEGLKKTEWITVVFILAILFVVFRSAIAPFIPLLSVGLTYVVSQSVVAFLVHYLDFPLSNFTQIFLVAVLFGIGTDYCILLISRFKEELAHRGDKTEAILETYRTAGKTVLYSGLAVLVGFASIGLSTFVLYRSAVAVAVGVAVLLLALYTIVPFFMAVLGKAIFWPAKGSLEHKPSRLWGAVGSFSLKRPLWALVVLAVIIVPFLAAYKGSISFNSLDEIGDKYKSVKAFQVISDSFGPGDSLPSTVVLKADKPMDTAEGLAAVEQVTRELVKTDGVKTVRSATRPTGEAMQDFQVASQVGKVDDGLGQSTDGLGQIGKGLSEASKALGDNAPKLNEAVQGAERLTAGTNELKAGVVRLGDGLKRIEAGLRDGSTGAGELRAGLEQARSSAEQLAASSRQLLAGYRDIGGGLDRLSNAYGDVAAKQEQLAQGLTELETGLGGLEQKYPQLKQDPDYLKAMGAVGQLRTGAAGIAEGLKQMNGQLAGLSQGIGQANAGFEQAAAGQEALAQGLARLADGIAQLQAGIEQAADGQGQIVANVPRLSQGFDELASGQEQLKNGFAELNAQLGQLTSGLDQSVGGLAQVSGGLQTAQSFLNELSEAPNKQLTGWHLPSEALKNEAFKQSLDVYMSKDRTIVKFDVVFAGNPYDTETLQKTDDLNAAVTRALKGTGYDNAAFAVEGVTSMNNDLRNISADDYSRTMVLMLIGITIILIVLFRSIVMPIYLILSLLVTFYTSMAITEVLFVRILGYSGISWAVPFFGFVMLMALGIDYSIFLMDRFKEYRHLSPQEAILLAMKNMGTVIMSAAVILGGTFAAMLPSGVMSLLQIATIVLCGLFLYALVMLPLFIPVMVRTFGEANWWPFSGGKRAPEPSEEKVRVRVPGGAMAHLHSHTDRSV</sequence>
<dbReference type="InterPro" id="IPR004869">
    <property type="entry name" value="MMPL_dom"/>
</dbReference>
<keyword evidence="10" id="KW-1185">Reference proteome</keyword>
<feature type="transmembrane region" description="Helical" evidence="7">
    <location>
        <begin position="285"/>
        <end position="307"/>
    </location>
</feature>
<dbReference type="SUPFAM" id="SSF82866">
    <property type="entry name" value="Multidrug efflux transporter AcrB transmembrane domain"/>
    <property type="match status" value="2"/>
</dbReference>